<dbReference type="Proteomes" id="UP001190700">
    <property type="component" value="Unassembled WGS sequence"/>
</dbReference>
<evidence type="ECO:0000313" key="1">
    <source>
        <dbReference type="EMBL" id="KAK3287233.1"/>
    </source>
</evidence>
<dbReference type="EMBL" id="LGRX02000945">
    <property type="protein sequence ID" value="KAK3287233.1"/>
    <property type="molecule type" value="Genomic_DNA"/>
</dbReference>
<reference evidence="1 2" key="1">
    <citation type="journal article" date="2015" name="Genome Biol. Evol.">
        <title>Comparative Genomics of a Bacterivorous Green Alga Reveals Evolutionary Causalities and Consequences of Phago-Mixotrophic Mode of Nutrition.</title>
        <authorList>
            <person name="Burns J.A."/>
            <person name="Paasch A."/>
            <person name="Narechania A."/>
            <person name="Kim E."/>
        </authorList>
    </citation>
    <scope>NUCLEOTIDE SEQUENCE [LARGE SCALE GENOMIC DNA]</scope>
    <source>
        <strain evidence="1 2">PLY_AMNH</strain>
    </source>
</reference>
<organism evidence="1 2">
    <name type="scientific">Cymbomonas tetramitiformis</name>
    <dbReference type="NCBI Taxonomy" id="36881"/>
    <lineage>
        <taxon>Eukaryota</taxon>
        <taxon>Viridiplantae</taxon>
        <taxon>Chlorophyta</taxon>
        <taxon>Pyramimonadophyceae</taxon>
        <taxon>Pyramimonadales</taxon>
        <taxon>Pyramimonadaceae</taxon>
        <taxon>Cymbomonas</taxon>
    </lineage>
</organism>
<name>A0AAE0GZU1_9CHLO</name>
<gene>
    <name evidence="1" type="ORF">CYMTET_5249</name>
</gene>
<proteinExistence type="predicted"/>
<dbReference type="AlphaFoldDB" id="A0AAE0GZU1"/>
<comment type="caution">
    <text evidence="1">The sequence shown here is derived from an EMBL/GenBank/DDBJ whole genome shotgun (WGS) entry which is preliminary data.</text>
</comment>
<evidence type="ECO:0000313" key="2">
    <source>
        <dbReference type="Proteomes" id="UP001190700"/>
    </source>
</evidence>
<keyword evidence="2" id="KW-1185">Reference proteome</keyword>
<protein>
    <submittedName>
        <fullName evidence="1">Uncharacterized protein</fullName>
    </submittedName>
</protein>
<accession>A0AAE0GZU1</accession>
<sequence>MFQAPAILDRVVEMHRVEEYCGNYPQYMLLKGSKLRQEAAVVRVVELDATWPTSKEVTLDNQKYKLFQQVLKLFWDKIADAEKAALQSEAWQVCGDEVVLGE</sequence>